<name>A0A5C6LYS5_9BACT</name>
<dbReference type="NCBIfam" id="TIGR02156">
    <property type="entry name" value="PA_CoA_Oxy1"/>
    <property type="match status" value="1"/>
</dbReference>
<keyword evidence="2" id="KW-1185">Reference proteome</keyword>
<keyword evidence="1" id="KW-0560">Oxidoreductase</keyword>
<dbReference type="Proteomes" id="UP000318815">
    <property type="component" value="Unassembled WGS sequence"/>
</dbReference>
<dbReference type="PANTHER" id="PTHR30458">
    <property type="entry name" value="PHENYLACETIC ACID DEGRADATION PROTEIN PAA"/>
    <property type="match status" value="1"/>
</dbReference>
<dbReference type="OrthoDB" id="5292502at2"/>
<dbReference type="Pfam" id="PF05138">
    <property type="entry name" value="PaaA_PaaC"/>
    <property type="match status" value="1"/>
</dbReference>
<evidence type="ECO:0000313" key="2">
    <source>
        <dbReference type="Proteomes" id="UP000318815"/>
    </source>
</evidence>
<dbReference type="GO" id="GO:0010124">
    <property type="term" value="P:phenylacetate catabolic process"/>
    <property type="evidence" value="ECO:0007669"/>
    <property type="project" value="InterPro"/>
</dbReference>
<protein>
    <submittedName>
        <fullName evidence="1">1,2-phenylacetyl-CoA epoxidase subunit A</fullName>
        <ecNumber evidence="1">1.14.13.149</ecNumber>
    </submittedName>
</protein>
<sequence length="334" mass="38212">MYGGGYIYDDSGRSWQQEEQLQDDPVKLAAFEARIARGEKIEPGDWMPAEYRRQLIRLIEQHAHSEIIGALPEGTWITRAPGFKRKLALIAKVQDEIGHGQLLYNAAETLGKSREAMINDLLSGKSKYSNVFNYPAETWADVTVIGFLIDAAAIVNQVANAKGSYGPYCRALERICYEESFHLKQGHDAFIELATGTAAQKAMLQDALNRWWQPIMHFFGPPDKVSAHSEKLMQWKVKMASNDDMRNQFLDAYVPKIWELGLTLPDPLLKKNTDTGKWEFSDPDWDLFFEVIKGNGPCNKERLDVRKWAEEHGRWIRKALMRQEERERTALPVA</sequence>
<dbReference type="InterPro" id="IPR011881">
    <property type="entry name" value="PaaA"/>
</dbReference>
<proteinExistence type="predicted"/>
<comment type="caution">
    <text evidence="1">The sequence shown here is derived from an EMBL/GenBank/DDBJ whole genome shotgun (WGS) entry which is preliminary data.</text>
</comment>
<accession>A0A5C6LYS5</accession>
<dbReference type="PANTHER" id="PTHR30458:SF2">
    <property type="entry name" value="1,2-PHENYLACETYL-COA EPOXIDASE, SUBUNIT A"/>
    <property type="match status" value="1"/>
</dbReference>
<dbReference type="Gene3D" id="1.20.1260.10">
    <property type="match status" value="1"/>
</dbReference>
<dbReference type="EC" id="1.14.13.149" evidence="1"/>
<dbReference type="InterPro" id="IPR009078">
    <property type="entry name" value="Ferritin-like_SF"/>
</dbReference>
<dbReference type="InterPro" id="IPR012347">
    <property type="entry name" value="Ferritin-like"/>
</dbReference>
<dbReference type="SUPFAM" id="SSF47240">
    <property type="entry name" value="Ferritin-like"/>
    <property type="match status" value="1"/>
</dbReference>
<dbReference type="GO" id="GO:0005829">
    <property type="term" value="C:cytosol"/>
    <property type="evidence" value="ECO:0007669"/>
    <property type="project" value="TreeGrafter"/>
</dbReference>
<reference evidence="1 2" key="1">
    <citation type="submission" date="2019-08" db="EMBL/GenBank/DDBJ databases">
        <title>Whole genome sequencing of chitin degrading bacteria Chitinophaga pinensis YS16.</title>
        <authorList>
            <person name="Singh R.P."/>
            <person name="Manchanda G."/>
            <person name="Maurya I.K."/>
            <person name="Joshi N.K."/>
            <person name="Srivastava A.K."/>
        </authorList>
    </citation>
    <scope>NUCLEOTIDE SEQUENCE [LARGE SCALE GENOMIC DNA]</scope>
    <source>
        <strain evidence="1 2">YS-16</strain>
    </source>
</reference>
<gene>
    <name evidence="1" type="primary">paaA</name>
    <name evidence="1" type="ORF">FEF09_00985</name>
</gene>
<dbReference type="InterPro" id="IPR052703">
    <property type="entry name" value="Aromatic_CoA_ox/epox"/>
</dbReference>
<dbReference type="InterPro" id="IPR007814">
    <property type="entry name" value="PaaA_PaaC"/>
</dbReference>
<dbReference type="AlphaFoldDB" id="A0A5C6LYS5"/>
<evidence type="ECO:0000313" key="1">
    <source>
        <dbReference type="EMBL" id="TWW02411.1"/>
    </source>
</evidence>
<dbReference type="GO" id="GO:0097266">
    <property type="term" value="F:phenylacetyl-CoA 1,2-epoxidase activity"/>
    <property type="evidence" value="ECO:0007669"/>
    <property type="project" value="UniProtKB-EC"/>
</dbReference>
<dbReference type="RefSeq" id="WP_146303013.1">
    <property type="nucleotide sequence ID" value="NZ_VOHS01000001.1"/>
</dbReference>
<dbReference type="EMBL" id="VOHS01000001">
    <property type="protein sequence ID" value="TWW02411.1"/>
    <property type="molecule type" value="Genomic_DNA"/>
</dbReference>
<organism evidence="1 2">
    <name type="scientific">Chitinophaga pinensis</name>
    <dbReference type="NCBI Taxonomy" id="79329"/>
    <lineage>
        <taxon>Bacteria</taxon>
        <taxon>Pseudomonadati</taxon>
        <taxon>Bacteroidota</taxon>
        <taxon>Chitinophagia</taxon>
        <taxon>Chitinophagales</taxon>
        <taxon>Chitinophagaceae</taxon>
        <taxon>Chitinophaga</taxon>
    </lineage>
</organism>